<dbReference type="Proteomes" id="UP000009328">
    <property type="component" value="Unassembled WGS sequence"/>
</dbReference>
<dbReference type="InterPro" id="IPR011990">
    <property type="entry name" value="TPR-like_helical_dom_sf"/>
</dbReference>
<dbReference type="FunCoup" id="K0KPA8">
    <property type="interactions" value="1020"/>
</dbReference>
<feature type="region of interest" description="Disordered" evidence="2">
    <location>
        <begin position="139"/>
        <end position="175"/>
    </location>
</feature>
<dbReference type="EMBL" id="CAIF01000153">
    <property type="protein sequence ID" value="CCH44766.1"/>
    <property type="molecule type" value="Genomic_DNA"/>
</dbReference>
<dbReference type="InterPro" id="IPR044563">
    <property type="entry name" value="Sgt1-like"/>
</dbReference>
<sequence>MAIDKIILNGNKLLDDQQLDEALVQFELALKENPNAFKALIGKATALQRLKKYDETFKVLGKAGKVAKDRGNRTHLATVFHKYFLYYYNQNELQLAIEYLNLAKKYSFDKQQVELWFIKLHKKADKLELKDLDWTAIHNPDSTPSSAGTNTTTSSSQSQEQTQTQPQTPSTFKGKGIRLDMLQQGDDKVIINIFIDKVPKDEKLVNVEFTETSVSIDYPTKNSSEFQYEIDPLFAKIDPKSSNFLVNETTIQLILVKVDTSIDWTQIEQRGQETTQLVNGNDESNKKDESDSQMKQAILNPTKNISLSENKPKPIPIEEISKPSGIAYPSSAKNARDWSKFEIEDDDEEEGGEDAFFKKIYAGASEEGKRAMMKSYLESNGTALSTNWDEVGSKKVETSPPDGLEAKKW</sequence>
<dbReference type="Pfam" id="PF04969">
    <property type="entry name" value="CS"/>
    <property type="match status" value="1"/>
</dbReference>
<comment type="similarity">
    <text evidence="1">Belongs to the SGT1 family.</text>
</comment>
<dbReference type="HOGENOM" id="CLU_039532_3_0_1"/>
<gene>
    <name evidence="5" type="ORF">BN7_4334</name>
</gene>
<dbReference type="GO" id="GO:0051087">
    <property type="term" value="F:protein-folding chaperone binding"/>
    <property type="evidence" value="ECO:0007669"/>
    <property type="project" value="InterPro"/>
</dbReference>
<evidence type="ECO:0000256" key="1">
    <source>
        <dbReference type="ARBA" id="ARBA00008509"/>
    </source>
</evidence>
<feature type="domain" description="SGS" evidence="3">
    <location>
        <begin position="327"/>
        <end position="409"/>
    </location>
</feature>
<dbReference type="SUPFAM" id="SSF48452">
    <property type="entry name" value="TPR-like"/>
    <property type="match status" value="1"/>
</dbReference>
<name>K0KPA8_WICCF</name>
<feature type="region of interest" description="Disordered" evidence="2">
    <location>
        <begin position="387"/>
        <end position="409"/>
    </location>
</feature>
<dbReference type="SUPFAM" id="SSF49764">
    <property type="entry name" value="HSP20-like chaperones"/>
    <property type="match status" value="1"/>
</dbReference>
<accession>K0KPA8</accession>
<feature type="domain" description="CS" evidence="4">
    <location>
        <begin position="174"/>
        <end position="268"/>
    </location>
</feature>
<dbReference type="Gene3D" id="1.25.40.10">
    <property type="entry name" value="Tetratricopeptide repeat domain"/>
    <property type="match status" value="1"/>
</dbReference>
<evidence type="ECO:0000259" key="3">
    <source>
        <dbReference type="PROSITE" id="PS51048"/>
    </source>
</evidence>
<dbReference type="InterPro" id="IPR007052">
    <property type="entry name" value="CS_dom"/>
</dbReference>
<protein>
    <submittedName>
        <fullName evidence="5">Suppressor of G2 allele of SKP1</fullName>
    </submittedName>
</protein>
<dbReference type="InParanoid" id="K0KPA8"/>
<evidence type="ECO:0000313" key="6">
    <source>
        <dbReference type="Proteomes" id="UP000009328"/>
    </source>
</evidence>
<dbReference type="Gene3D" id="2.60.40.790">
    <property type="match status" value="1"/>
</dbReference>
<dbReference type="InterPro" id="IPR007699">
    <property type="entry name" value="SGS_dom"/>
</dbReference>
<dbReference type="STRING" id="1206466.K0KPA8"/>
<evidence type="ECO:0000259" key="4">
    <source>
        <dbReference type="PROSITE" id="PS51203"/>
    </source>
</evidence>
<dbReference type="AlphaFoldDB" id="K0KPA8"/>
<evidence type="ECO:0000313" key="5">
    <source>
        <dbReference type="EMBL" id="CCH44766.1"/>
    </source>
</evidence>
<dbReference type="PANTHER" id="PTHR45862">
    <property type="entry name" value="PROTEIN SGT1 HOMOLOG"/>
    <property type="match status" value="1"/>
</dbReference>
<proteinExistence type="inferred from homology"/>
<organism evidence="5 6">
    <name type="scientific">Wickerhamomyces ciferrii (strain ATCC 14091 / BCRC 22168 / CBS 111 / JCM 3599 / NBRC 0793 / NRRL Y-1031 F-60-10)</name>
    <name type="common">Yeast</name>
    <name type="synonym">Pichia ciferrii</name>
    <dbReference type="NCBI Taxonomy" id="1206466"/>
    <lineage>
        <taxon>Eukaryota</taxon>
        <taxon>Fungi</taxon>
        <taxon>Dikarya</taxon>
        <taxon>Ascomycota</taxon>
        <taxon>Saccharomycotina</taxon>
        <taxon>Saccharomycetes</taxon>
        <taxon>Phaffomycetales</taxon>
        <taxon>Wickerhamomycetaceae</taxon>
        <taxon>Wickerhamomyces</taxon>
    </lineage>
</organism>
<dbReference type="CDD" id="cd06466">
    <property type="entry name" value="p23_CS_SGT1_like"/>
    <property type="match status" value="1"/>
</dbReference>
<feature type="compositionally biased region" description="Basic and acidic residues" evidence="2">
    <location>
        <begin position="283"/>
        <end position="292"/>
    </location>
</feature>
<dbReference type="eggNOG" id="KOG1309">
    <property type="taxonomic scope" value="Eukaryota"/>
</dbReference>
<feature type="compositionally biased region" description="Polar residues" evidence="2">
    <location>
        <begin position="273"/>
        <end position="282"/>
    </location>
</feature>
<comment type="caution">
    <text evidence="5">The sequence shown here is derived from an EMBL/GenBank/DDBJ whole genome shotgun (WGS) entry which is preliminary data.</text>
</comment>
<dbReference type="Pfam" id="PF05002">
    <property type="entry name" value="SGS"/>
    <property type="match status" value="1"/>
</dbReference>
<dbReference type="PROSITE" id="PS51203">
    <property type="entry name" value="CS"/>
    <property type="match status" value="1"/>
</dbReference>
<feature type="region of interest" description="Disordered" evidence="2">
    <location>
        <begin position="273"/>
        <end position="323"/>
    </location>
</feature>
<evidence type="ECO:0000256" key="2">
    <source>
        <dbReference type="SAM" id="MobiDB-lite"/>
    </source>
</evidence>
<feature type="compositionally biased region" description="Low complexity" evidence="2">
    <location>
        <begin position="142"/>
        <end position="171"/>
    </location>
</feature>
<keyword evidence="6" id="KW-1185">Reference proteome</keyword>
<feature type="compositionally biased region" description="Polar residues" evidence="2">
    <location>
        <begin position="293"/>
        <end position="307"/>
    </location>
</feature>
<reference evidence="5 6" key="1">
    <citation type="journal article" date="2012" name="Eukaryot. Cell">
        <title>Draft genome sequence of Wickerhamomyces ciferrii NRRL Y-1031 F-60-10.</title>
        <authorList>
            <person name="Schneider J."/>
            <person name="Andrea H."/>
            <person name="Blom J."/>
            <person name="Jaenicke S."/>
            <person name="Ruckert C."/>
            <person name="Schorsch C."/>
            <person name="Szczepanowski R."/>
            <person name="Farwick M."/>
            <person name="Goesmann A."/>
            <person name="Puhler A."/>
            <person name="Schaffer S."/>
            <person name="Tauch A."/>
            <person name="Kohler T."/>
            <person name="Brinkrolf K."/>
        </authorList>
    </citation>
    <scope>NUCLEOTIDE SEQUENCE [LARGE SCALE GENOMIC DNA]</scope>
    <source>
        <strain evidence="6">ATCC 14091 / BCRC 22168 / CBS 111 / JCM 3599 / NBRC 0793 / NRRL Y-1031 F-60-10</strain>
    </source>
</reference>
<dbReference type="InterPro" id="IPR008978">
    <property type="entry name" value="HSP20-like_chaperone"/>
</dbReference>
<dbReference type="PROSITE" id="PS51048">
    <property type="entry name" value="SGS"/>
    <property type="match status" value="1"/>
</dbReference>